<keyword evidence="3 8" id="KW-1134">Transmembrane beta strand</keyword>
<dbReference type="Pfam" id="PF00593">
    <property type="entry name" value="TonB_dep_Rec_b-barrel"/>
    <property type="match status" value="1"/>
</dbReference>
<keyword evidence="6 8" id="KW-0472">Membrane</keyword>
<dbReference type="PROSITE" id="PS52016">
    <property type="entry name" value="TONB_DEPENDENT_REC_3"/>
    <property type="match status" value="1"/>
</dbReference>
<dbReference type="PANTHER" id="PTHR40980:SF3">
    <property type="entry name" value="TONB-DEPENDENT RECEPTOR-LIKE BETA-BARREL DOMAIN-CONTAINING PROTEIN"/>
    <property type="match status" value="1"/>
</dbReference>
<dbReference type="InterPro" id="IPR039426">
    <property type="entry name" value="TonB-dep_rcpt-like"/>
</dbReference>
<dbReference type="InterPro" id="IPR037066">
    <property type="entry name" value="Plug_dom_sf"/>
</dbReference>
<evidence type="ECO:0000313" key="13">
    <source>
        <dbReference type="EMBL" id="MBB4660182.1"/>
    </source>
</evidence>
<dbReference type="CDD" id="cd01347">
    <property type="entry name" value="ligand_gated_channel"/>
    <property type="match status" value="1"/>
</dbReference>
<proteinExistence type="inferred from homology"/>
<feature type="chain" id="PRO_5032812512" evidence="10">
    <location>
        <begin position="30"/>
        <end position="979"/>
    </location>
</feature>
<accession>A0A840I6T0</accession>
<dbReference type="SUPFAM" id="SSF56935">
    <property type="entry name" value="Porins"/>
    <property type="match status" value="1"/>
</dbReference>
<comment type="caution">
    <text evidence="13">The sequence shown here is derived from an EMBL/GenBank/DDBJ whole genome shotgun (WGS) entry which is preliminary data.</text>
</comment>
<dbReference type="InterPro" id="IPR000531">
    <property type="entry name" value="Beta-barrel_TonB"/>
</dbReference>
<dbReference type="PANTHER" id="PTHR40980">
    <property type="entry name" value="PLUG DOMAIN-CONTAINING PROTEIN"/>
    <property type="match status" value="1"/>
</dbReference>
<gene>
    <name evidence="13" type="ORF">GGQ59_002726</name>
</gene>
<feature type="domain" description="TonB-dependent receptor plug" evidence="12">
    <location>
        <begin position="73"/>
        <end position="176"/>
    </location>
</feature>
<comment type="subcellular location">
    <subcellularLocation>
        <location evidence="1 8">Cell outer membrane</location>
        <topology evidence="1 8">Multi-pass membrane protein</topology>
    </subcellularLocation>
</comment>
<evidence type="ECO:0000256" key="1">
    <source>
        <dbReference type="ARBA" id="ARBA00004571"/>
    </source>
</evidence>
<feature type="domain" description="TonB-dependent receptor-like beta-barrel" evidence="11">
    <location>
        <begin position="460"/>
        <end position="943"/>
    </location>
</feature>
<keyword evidence="4 8" id="KW-0812">Transmembrane</keyword>
<dbReference type="EMBL" id="JACHOB010000006">
    <property type="protein sequence ID" value="MBB4660182.1"/>
    <property type="molecule type" value="Genomic_DNA"/>
</dbReference>
<dbReference type="RefSeq" id="WP_183819504.1">
    <property type="nucleotide sequence ID" value="NZ_JACHOB010000006.1"/>
</dbReference>
<keyword evidence="13" id="KW-0675">Receptor</keyword>
<evidence type="ECO:0000256" key="5">
    <source>
        <dbReference type="ARBA" id="ARBA00023077"/>
    </source>
</evidence>
<keyword evidence="7 8" id="KW-0998">Cell outer membrane</keyword>
<protein>
    <submittedName>
        <fullName evidence="13">Iron complex outermembrane receptor protein</fullName>
    </submittedName>
</protein>
<evidence type="ECO:0000259" key="11">
    <source>
        <dbReference type="Pfam" id="PF00593"/>
    </source>
</evidence>
<evidence type="ECO:0000256" key="10">
    <source>
        <dbReference type="SAM" id="SignalP"/>
    </source>
</evidence>
<dbReference type="InterPro" id="IPR036942">
    <property type="entry name" value="Beta-barrel_TonB_sf"/>
</dbReference>
<evidence type="ECO:0000256" key="3">
    <source>
        <dbReference type="ARBA" id="ARBA00022452"/>
    </source>
</evidence>
<dbReference type="AlphaFoldDB" id="A0A840I6T0"/>
<dbReference type="Gene3D" id="2.170.130.10">
    <property type="entry name" value="TonB-dependent receptor, plug domain"/>
    <property type="match status" value="1"/>
</dbReference>
<dbReference type="GO" id="GO:0009279">
    <property type="term" value="C:cell outer membrane"/>
    <property type="evidence" value="ECO:0007669"/>
    <property type="project" value="UniProtKB-SubCell"/>
</dbReference>
<evidence type="ECO:0000259" key="12">
    <source>
        <dbReference type="Pfam" id="PF07715"/>
    </source>
</evidence>
<evidence type="ECO:0000256" key="7">
    <source>
        <dbReference type="ARBA" id="ARBA00023237"/>
    </source>
</evidence>
<reference evidence="13 14" key="1">
    <citation type="submission" date="2020-08" db="EMBL/GenBank/DDBJ databases">
        <title>Genomic Encyclopedia of Type Strains, Phase IV (KMG-IV): sequencing the most valuable type-strain genomes for metagenomic binning, comparative biology and taxonomic classification.</title>
        <authorList>
            <person name="Goeker M."/>
        </authorList>
    </citation>
    <scope>NUCLEOTIDE SEQUENCE [LARGE SCALE GENOMIC DNA]</scope>
    <source>
        <strain evidence="13 14">DSM 102850</strain>
    </source>
</reference>
<feature type="signal peptide" evidence="10">
    <location>
        <begin position="1"/>
        <end position="29"/>
    </location>
</feature>
<name>A0A840I6T0_9PROT</name>
<evidence type="ECO:0000313" key="14">
    <source>
        <dbReference type="Proteomes" id="UP000563524"/>
    </source>
</evidence>
<comment type="similarity">
    <text evidence="8 9">Belongs to the TonB-dependent receptor family.</text>
</comment>
<dbReference type="InterPro" id="IPR012910">
    <property type="entry name" value="Plug_dom"/>
</dbReference>
<keyword evidence="5 9" id="KW-0798">TonB box</keyword>
<dbReference type="InterPro" id="IPR010104">
    <property type="entry name" value="TonB_rcpt_bac"/>
</dbReference>
<dbReference type="Pfam" id="PF07715">
    <property type="entry name" value="Plug"/>
    <property type="match status" value="1"/>
</dbReference>
<keyword evidence="2 8" id="KW-0813">Transport</keyword>
<sequence>MTLKRHPRRATLMLGAASSTLLLFAPVFAQEDETDEVAQIAIGDDPRLEDEADQDVIFVSGFARSIENSVATKRDANSIVEAVSAEDIGKLPDVSIAESLGRLPGLATQRVEGRAQNLSIRGLGPDFSTALLNGRQQVSTGDNRGVEFDQYPAELLQAAVVYKTPYAGLVGQGLAGTVDLRTLRPLEQSERILSANVRYEFNGTSSLNPDADDTGWRLTGTYADQNTDGTLGWALGVAYQGTPTQNERFNAWGYPDSFITPEGTVTIDSQRQIAGQDTPEDDSDDEFEAFSPYGAIIGGAKPYVQTNNLERIGLIGILQYEPTDGLSSVIDLYYSDFEEDQYLRGIELPLLWGGGPVATATTLEDGFVTQGVYSPVYGVVRNDYNRREAELFSAGWNVGYDFGDTWTIEADLSYSRADRDDFLLESYAGTSYNKGANGTDPGNSLAFEQTGDDFFYFNSLNLDYGDPSRFVLTDPQGWGGGNTDPNTGNPLVQAGFINAPTTEDELTQIEASLTKRIENGFLEEIVAGANYGKREKSRVFEQFFLTPPGGATSAPIPQEALLDKQAGMDYLGIPAQVTYDPLYLVDNFYTQVQVAGSSLNFPQDWTVEEKVLTAWLRADLDLTLGAIPVTGNIGVQMVNTDQTSSGVRIRPGSDDTDAGSTDAQFIPVEDGDSYTDWLPSLNLIFALTEDTQLRFGAARTLARARMDQLNASLSLSLQPQYLGNTLEDGQVYFNANGGNPLLKPYISDGVDLSIEHYFSPGGYVALAGYYKDLKDYVNGSSSFVADFTQFLNEVPDDLVDQLGTTDGIISGPTNEGEGEILGAEFSFAVPFGDFAEPLDGVGLLGSVSYTDSEVTLFEGAPAIQVPGLSEWVGNLTAYFERGGFESRISYRYRDSFLAEVSGISANRLFRTAKSESLIDAQIGYRFESGPLDGFSVSLQALNLTDEPFVTLDGIGADDRQVIDYQSYGRTFLIGASYRF</sequence>
<keyword evidence="14" id="KW-1185">Reference proteome</keyword>
<evidence type="ECO:0000256" key="4">
    <source>
        <dbReference type="ARBA" id="ARBA00022692"/>
    </source>
</evidence>
<dbReference type="Proteomes" id="UP000563524">
    <property type="component" value="Unassembled WGS sequence"/>
</dbReference>
<evidence type="ECO:0000256" key="6">
    <source>
        <dbReference type="ARBA" id="ARBA00023136"/>
    </source>
</evidence>
<organism evidence="13 14">
    <name type="scientific">Parvularcula dongshanensis</name>
    <dbReference type="NCBI Taxonomy" id="1173995"/>
    <lineage>
        <taxon>Bacteria</taxon>
        <taxon>Pseudomonadati</taxon>
        <taxon>Pseudomonadota</taxon>
        <taxon>Alphaproteobacteria</taxon>
        <taxon>Parvularculales</taxon>
        <taxon>Parvularculaceae</taxon>
        <taxon>Parvularcula</taxon>
    </lineage>
</organism>
<evidence type="ECO:0000256" key="2">
    <source>
        <dbReference type="ARBA" id="ARBA00022448"/>
    </source>
</evidence>
<dbReference type="Gene3D" id="2.40.170.20">
    <property type="entry name" value="TonB-dependent receptor, beta-barrel domain"/>
    <property type="match status" value="1"/>
</dbReference>
<keyword evidence="10" id="KW-0732">Signal</keyword>
<evidence type="ECO:0000256" key="8">
    <source>
        <dbReference type="PROSITE-ProRule" id="PRU01360"/>
    </source>
</evidence>
<evidence type="ECO:0000256" key="9">
    <source>
        <dbReference type="RuleBase" id="RU003357"/>
    </source>
</evidence>
<dbReference type="NCBIfam" id="TIGR01782">
    <property type="entry name" value="TonB-Xanth-Caul"/>
    <property type="match status" value="1"/>
</dbReference>